<organism evidence="2 3">
    <name type="scientific">Nibrella saemangeumensis</name>
    <dbReference type="NCBI Taxonomy" id="1084526"/>
    <lineage>
        <taxon>Bacteria</taxon>
        <taxon>Pseudomonadati</taxon>
        <taxon>Bacteroidota</taxon>
        <taxon>Cytophagia</taxon>
        <taxon>Cytophagales</taxon>
        <taxon>Spirosomataceae</taxon>
        <taxon>Nibrella</taxon>
    </lineage>
</organism>
<feature type="compositionally biased region" description="Basic and acidic residues" evidence="1">
    <location>
        <begin position="539"/>
        <end position="569"/>
    </location>
</feature>
<reference evidence="3" key="1">
    <citation type="journal article" date="2019" name="Int. J. Syst. Evol. Microbiol.">
        <title>The Global Catalogue of Microorganisms (GCM) 10K type strain sequencing project: providing services to taxonomists for standard genome sequencing and annotation.</title>
        <authorList>
            <consortium name="The Broad Institute Genomics Platform"/>
            <consortium name="The Broad Institute Genome Sequencing Center for Infectious Disease"/>
            <person name="Wu L."/>
            <person name="Ma J."/>
        </authorList>
    </citation>
    <scope>NUCLEOTIDE SEQUENCE [LARGE SCALE GENOMIC DNA]</scope>
    <source>
        <strain evidence="3">JCM 17927</strain>
    </source>
</reference>
<dbReference type="Gene3D" id="3.40.1360.10">
    <property type="match status" value="1"/>
</dbReference>
<name>A0ABP8NG91_9BACT</name>
<dbReference type="Proteomes" id="UP001501175">
    <property type="component" value="Unassembled WGS sequence"/>
</dbReference>
<dbReference type="RefSeq" id="WP_345247229.1">
    <property type="nucleotide sequence ID" value="NZ_BAABHD010000078.1"/>
</dbReference>
<keyword evidence="3" id="KW-1185">Reference proteome</keyword>
<sequence>MTKFDELKQRYPNLIPVQELRDNVSILELAAHYGYEPLPHKGKGRPVLMHPIYRDTIIIKNPEHPGQQIYQRSGDFADSGTIIDFIRNRLTSVFSAFNHPGNHEFRNITGVLYDYLRIDPDQVARNRQRVADPGGPVVKQPFAKELFDIRPLEVNNYLQKRYIAQSIAEGPEFTGKAVTQVAYLNPETGHTEDFLTVKANPDRKYITFSNVAFPYYNGLSEEVMGFEIRNEQIKQHAPGSDRHSSVFVSNAPPETKRFMVMESVLDAMAHKQLRMIQGDNAFDTLYFSTGGQLTPEQVNTISRYTAGFQKAADWRISLAFDNDAKGHRYDLQFIQQLSAAQFPMSATVAGLGRVGYQLPEGDVYRPLVNQLLERIDLFNQEMKAQVGENEGKELSGQLIIVGQKGEQTAISIPETCVALRTMNNVLLELAGLSQRVSLEKSSTKDFTDDLKREVELGAKYAYGIIDQDGANKYNSNSALNINRTLKLLEQQVPTEGHDHPRAYQVVLRMPDGSIRPQAELFLEKGKVVRFTQEPEFKRQLLEEKASRGSKHQPDPRSEVKAVNPEDKPQKSLLPEQPEKHPQKKMRH</sequence>
<evidence type="ECO:0000313" key="3">
    <source>
        <dbReference type="Proteomes" id="UP001501175"/>
    </source>
</evidence>
<evidence type="ECO:0000256" key="1">
    <source>
        <dbReference type="SAM" id="MobiDB-lite"/>
    </source>
</evidence>
<proteinExistence type="predicted"/>
<protein>
    <recommendedName>
        <fullName evidence="4">Toprim-like</fullName>
    </recommendedName>
</protein>
<evidence type="ECO:0008006" key="4">
    <source>
        <dbReference type="Google" id="ProtNLM"/>
    </source>
</evidence>
<dbReference type="Pfam" id="PF13155">
    <property type="entry name" value="Toprim_2"/>
    <property type="match status" value="1"/>
</dbReference>
<dbReference type="EMBL" id="BAABHD010000078">
    <property type="protein sequence ID" value="GAA4464802.1"/>
    <property type="molecule type" value="Genomic_DNA"/>
</dbReference>
<accession>A0ABP8NG91</accession>
<feature type="region of interest" description="Disordered" evidence="1">
    <location>
        <begin position="539"/>
        <end position="587"/>
    </location>
</feature>
<comment type="caution">
    <text evidence="2">The sequence shown here is derived from an EMBL/GenBank/DDBJ whole genome shotgun (WGS) entry which is preliminary data.</text>
</comment>
<evidence type="ECO:0000313" key="2">
    <source>
        <dbReference type="EMBL" id="GAA4464802.1"/>
    </source>
</evidence>
<gene>
    <name evidence="2" type="ORF">GCM10023189_44560</name>
</gene>